<feature type="domain" description="Tryptophan synthase beta chain-like PALP" evidence="3">
    <location>
        <begin position="5"/>
        <end position="174"/>
    </location>
</feature>
<dbReference type="EMBL" id="JAGINW010000001">
    <property type="protein sequence ID" value="MBP2328288.1"/>
    <property type="molecule type" value="Genomic_DNA"/>
</dbReference>
<comment type="caution">
    <text evidence="4">The sequence shown here is derived from an EMBL/GenBank/DDBJ whole genome shotgun (WGS) entry which is preliminary data.</text>
</comment>
<dbReference type="InterPro" id="IPR001926">
    <property type="entry name" value="TrpB-like_PALP"/>
</dbReference>
<proteinExistence type="predicted"/>
<protein>
    <submittedName>
        <fullName evidence="4">Threonine dehydratase</fullName>
    </submittedName>
</protein>
<accession>A0ABS4TV83</accession>
<evidence type="ECO:0000313" key="5">
    <source>
        <dbReference type="Proteomes" id="UP001519332"/>
    </source>
</evidence>
<dbReference type="PANTHER" id="PTHR43050">
    <property type="entry name" value="SERINE / THREONINE RACEMASE FAMILY MEMBER"/>
    <property type="match status" value="1"/>
</dbReference>
<organism evidence="4 5">
    <name type="scientific">Kibdelosporangium banguiense</name>
    <dbReference type="NCBI Taxonomy" id="1365924"/>
    <lineage>
        <taxon>Bacteria</taxon>
        <taxon>Bacillati</taxon>
        <taxon>Actinomycetota</taxon>
        <taxon>Actinomycetes</taxon>
        <taxon>Pseudonocardiales</taxon>
        <taxon>Pseudonocardiaceae</taxon>
        <taxon>Kibdelosporangium</taxon>
    </lineage>
</organism>
<sequence length="187" mass="19339">MAAHAADPRDLTFIPPYDHPHVIAGQGTAALELLTDTGPLDLLVVPVGGGGLIAGCAITATALNPGIRVVGVEPAAGNDTQRSLAAEHRVTIDVPHTIADGQTVTTPGELTFSINQHLVETIATVTDDEIRHAMRFAFDRLKTVIEPSGATGLAALLTGRVTHLPPRVGVVISGGNVDTEHLAGPHE</sequence>
<evidence type="ECO:0000256" key="1">
    <source>
        <dbReference type="ARBA" id="ARBA00001933"/>
    </source>
</evidence>
<dbReference type="Pfam" id="PF00291">
    <property type="entry name" value="PALP"/>
    <property type="match status" value="1"/>
</dbReference>
<gene>
    <name evidence="4" type="ORF">JOF56_008673</name>
</gene>
<dbReference type="InterPro" id="IPR036052">
    <property type="entry name" value="TrpB-like_PALP_sf"/>
</dbReference>
<evidence type="ECO:0000259" key="3">
    <source>
        <dbReference type="Pfam" id="PF00291"/>
    </source>
</evidence>
<dbReference type="Proteomes" id="UP001519332">
    <property type="component" value="Unassembled WGS sequence"/>
</dbReference>
<comment type="cofactor">
    <cofactor evidence="1">
        <name>pyridoxal 5'-phosphate</name>
        <dbReference type="ChEBI" id="CHEBI:597326"/>
    </cofactor>
</comment>
<evidence type="ECO:0000313" key="4">
    <source>
        <dbReference type="EMBL" id="MBP2328288.1"/>
    </source>
</evidence>
<keyword evidence="2" id="KW-0663">Pyridoxal phosphate</keyword>
<name>A0ABS4TV83_9PSEU</name>
<reference evidence="4 5" key="1">
    <citation type="submission" date="2021-03" db="EMBL/GenBank/DDBJ databases">
        <title>Sequencing the genomes of 1000 actinobacteria strains.</title>
        <authorList>
            <person name="Klenk H.-P."/>
        </authorList>
    </citation>
    <scope>NUCLEOTIDE SEQUENCE [LARGE SCALE GENOMIC DNA]</scope>
    <source>
        <strain evidence="4 5">DSM 46670</strain>
    </source>
</reference>
<evidence type="ECO:0000256" key="2">
    <source>
        <dbReference type="ARBA" id="ARBA00022898"/>
    </source>
</evidence>
<dbReference type="RefSeq" id="WP_307855513.1">
    <property type="nucleotide sequence ID" value="NZ_JAGINW010000001.1"/>
</dbReference>
<keyword evidence="5" id="KW-1185">Reference proteome</keyword>
<dbReference type="Gene3D" id="3.40.50.1100">
    <property type="match status" value="2"/>
</dbReference>
<dbReference type="SUPFAM" id="SSF53686">
    <property type="entry name" value="Tryptophan synthase beta subunit-like PLP-dependent enzymes"/>
    <property type="match status" value="1"/>
</dbReference>
<dbReference type="PANTHER" id="PTHR43050:SF1">
    <property type="entry name" value="SERINE RACEMASE"/>
    <property type="match status" value="1"/>
</dbReference>